<dbReference type="STRING" id="349163.Acry_1115"/>
<dbReference type="eggNOG" id="COG0243">
    <property type="taxonomic scope" value="Bacteria"/>
</dbReference>
<comment type="cofactor">
    <cofactor evidence="15">
        <name>[2Fe-2S] cluster</name>
        <dbReference type="ChEBI" id="CHEBI:190135"/>
    </cofactor>
</comment>
<reference evidence="21 22" key="1">
    <citation type="submission" date="2007-05" db="EMBL/GenBank/DDBJ databases">
        <title>Complete sequence of chromosome of Acidiphilium cryptum JF-5.</title>
        <authorList>
            <consortium name="US DOE Joint Genome Institute"/>
            <person name="Copeland A."/>
            <person name="Lucas S."/>
            <person name="Lapidus A."/>
            <person name="Barry K."/>
            <person name="Detter J.C."/>
            <person name="Glavina del Rio T."/>
            <person name="Hammon N."/>
            <person name="Israni S."/>
            <person name="Dalin E."/>
            <person name="Tice H."/>
            <person name="Pitluck S."/>
            <person name="Sims D."/>
            <person name="Brettin T."/>
            <person name="Bruce D."/>
            <person name="Han C."/>
            <person name="Schmutz J."/>
            <person name="Larimer F."/>
            <person name="Land M."/>
            <person name="Hauser L."/>
            <person name="Kyrpides N."/>
            <person name="Kim E."/>
            <person name="Magnuson T."/>
            <person name="Richardson P."/>
        </authorList>
    </citation>
    <scope>NUCLEOTIDE SEQUENCE [LARGE SCALE GENOMIC DNA]</scope>
    <source>
        <strain evidence="21 22">JF-5</strain>
    </source>
</reference>
<dbReference type="RefSeq" id="WP_011942000.1">
    <property type="nucleotide sequence ID" value="NC_009484.1"/>
</dbReference>
<feature type="domain" description="4Fe-4S His(Cys)3-ligated-type" evidence="20">
    <location>
        <begin position="83"/>
        <end position="122"/>
    </location>
</feature>
<dbReference type="GO" id="GO:0048038">
    <property type="term" value="F:quinone binding"/>
    <property type="evidence" value="ECO:0007669"/>
    <property type="project" value="UniProtKB-KW"/>
</dbReference>
<evidence type="ECO:0000256" key="6">
    <source>
        <dbReference type="ARBA" id="ARBA00022719"/>
    </source>
</evidence>
<dbReference type="PROSITE" id="PS00642">
    <property type="entry name" value="COMPLEX1_75K_2"/>
    <property type="match status" value="1"/>
</dbReference>
<evidence type="ECO:0000313" key="21">
    <source>
        <dbReference type="EMBL" id="ABQ30327.1"/>
    </source>
</evidence>
<dbReference type="PANTHER" id="PTHR43105:SF10">
    <property type="entry name" value="NADH-QUINONE OXIDOREDUCTASE SUBUNIT G"/>
    <property type="match status" value="1"/>
</dbReference>
<dbReference type="CDD" id="cd00207">
    <property type="entry name" value="fer2"/>
    <property type="match status" value="1"/>
</dbReference>
<dbReference type="Gene3D" id="3.10.20.740">
    <property type="match status" value="1"/>
</dbReference>
<dbReference type="SMART" id="SM00929">
    <property type="entry name" value="NADH-G_4Fe-4S_3"/>
    <property type="match status" value="1"/>
</dbReference>
<evidence type="ECO:0000256" key="13">
    <source>
        <dbReference type="ARBA" id="ARBA00031577"/>
    </source>
</evidence>
<feature type="domain" description="4Fe-4S Mo/W bis-MGD-type" evidence="19">
    <location>
        <begin position="221"/>
        <end position="277"/>
    </location>
</feature>
<dbReference type="FunFam" id="3.10.20.740:FF:000002">
    <property type="entry name" value="NADH-quinone oxidoreductase"/>
    <property type="match status" value="1"/>
</dbReference>
<evidence type="ECO:0000256" key="17">
    <source>
        <dbReference type="RuleBase" id="RU004523"/>
    </source>
</evidence>
<keyword evidence="5" id="KW-0001">2Fe-2S</keyword>
<dbReference type="GO" id="GO:0051539">
    <property type="term" value="F:4 iron, 4 sulfur cluster binding"/>
    <property type="evidence" value="ECO:0007669"/>
    <property type="project" value="UniProtKB-KW"/>
</dbReference>
<dbReference type="SUPFAM" id="SSF54292">
    <property type="entry name" value="2Fe-2S ferredoxin-like"/>
    <property type="match status" value="1"/>
</dbReference>
<dbReference type="Pfam" id="PF10588">
    <property type="entry name" value="NADH-G_4Fe-4S_3"/>
    <property type="match status" value="1"/>
</dbReference>
<dbReference type="InterPro" id="IPR006655">
    <property type="entry name" value="Mopterin_OxRdtase_prok_CS"/>
</dbReference>
<dbReference type="GO" id="GO:0042773">
    <property type="term" value="P:ATP synthesis coupled electron transport"/>
    <property type="evidence" value="ECO:0007669"/>
    <property type="project" value="InterPro"/>
</dbReference>
<comment type="similarity">
    <text evidence="2 17">Belongs to the complex I 75 kDa subunit family.</text>
</comment>
<evidence type="ECO:0000256" key="11">
    <source>
        <dbReference type="ARBA" id="ARBA00023027"/>
    </source>
</evidence>
<dbReference type="GO" id="GO:0051537">
    <property type="term" value="F:2 iron, 2 sulfur cluster binding"/>
    <property type="evidence" value="ECO:0007669"/>
    <property type="project" value="UniProtKB-KW"/>
</dbReference>
<dbReference type="EMBL" id="CP000697">
    <property type="protein sequence ID" value="ABQ30327.1"/>
    <property type="molecule type" value="Genomic_DNA"/>
</dbReference>
<evidence type="ECO:0000256" key="16">
    <source>
        <dbReference type="ARBA" id="ARBA00047712"/>
    </source>
</evidence>
<evidence type="ECO:0000259" key="19">
    <source>
        <dbReference type="PROSITE" id="PS51669"/>
    </source>
</evidence>
<protein>
    <recommendedName>
        <fullName evidence="3">NADH-quinone oxidoreductase subunit G</fullName>
    </recommendedName>
    <alternativeName>
        <fullName evidence="13">NADH dehydrogenase I subunit G</fullName>
    </alternativeName>
    <alternativeName>
        <fullName evidence="14">NDH-1 subunit G</fullName>
    </alternativeName>
</protein>
<keyword evidence="22" id="KW-1185">Reference proteome</keyword>
<dbReference type="HOGENOM" id="CLU_000422_11_4_5"/>
<evidence type="ECO:0000313" key="22">
    <source>
        <dbReference type="Proteomes" id="UP000000245"/>
    </source>
</evidence>
<comment type="subunit">
    <text evidence="12">Composed of 13 different subunits. Subunits NuoCD, E, F, and G constitute the peripheral sector of the complex.</text>
</comment>
<evidence type="ECO:0000256" key="5">
    <source>
        <dbReference type="ARBA" id="ARBA00022714"/>
    </source>
</evidence>
<dbReference type="Pfam" id="PF22117">
    <property type="entry name" value="Fer4_Nqo3"/>
    <property type="match status" value="1"/>
</dbReference>
<evidence type="ECO:0000256" key="7">
    <source>
        <dbReference type="ARBA" id="ARBA00022723"/>
    </source>
</evidence>
<comment type="cofactor">
    <cofactor evidence="1">
        <name>[4Fe-4S] cluster</name>
        <dbReference type="ChEBI" id="CHEBI:49883"/>
    </cofactor>
</comment>
<evidence type="ECO:0000259" key="20">
    <source>
        <dbReference type="PROSITE" id="PS51839"/>
    </source>
</evidence>
<dbReference type="InterPro" id="IPR054351">
    <property type="entry name" value="NADH_UbQ_OxRdtase_ferredoxin"/>
</dbReference>
<dbReference type="eggNOG" id="COG1034">
    <property type="taxonomic scope" value="Bacteria"/>
</dbReference>
<evidence type="ECO:0000256" key="9">
    <source>
        <dbReference type="ARBA" id="ARBA00023004"/>
    </source>
</evidence>
<comment type="catalytic activity">
    <reaction evidence="16">
        <text>a quinone + NADH + 5 H(+)(in) = a quinol + NAD(+) + 4 H(+)(out)</text>
        <dbReference type="Rhea" id="RHEA:57888"/>
        <dbReference type="ChEBI" id="CHEBI:15378"/>
        <dbReference type="ChEBI" id="CHEBI:24646"/>
        <dbReference type="ChEBI" id="CHEBI:57540"/>
        <dbReference type="ChEBI" id="CHEBI:57945"/>
        <dbReference type="ChEBI" id="CHEBI:132124"/>
    </reaction>
</comment>
<keyword evidence="8" id="KW-1278">Translocase</keyword>
<evidence type="ECO:0000256" key="15">
    <source>
        <dbReference type="ARBA" id="ARBA00034078"/>
    </source>
</evidence>
<keyword evidence="4" id="KW-0004">4Fe-4S</keyword>
<evidence type="ECO:0000256" key="8">
    <source>
        <dbReference type="ARBA" id="ARBA00022967"/>
    </source>
</evidence>
<dbReference type="SMART" id="SM00926">
    <property type="entry name" value="Molybdop_Fe4S4"/>
    <property type="match status" value="1"/>
</dbReference>
<dbReference type="InterPro" id="IPR006963">
    <property type="entry name" value="Mopterin_OxRdtase_4Fe-4S_dom"/>
</dbReference>
<evidence type="ECO:0000256" key="10">
    <source>
        <dbReference type="ARBA" id="ARBA00023014"/>
    </source>
</evidence>
<dbReference type="GO" id="GO:0008137">
    <property type="term" value="F:NADH dehydrogenase (ubiquinone) activity"/>
    <property type="evidence" value="ECO:0007669"/>
    <property type="project" value="InterPro"/>
</dbReference>
<keyword evidence="6" id="KW-0874">Quinone</keyword>
<dbReference type="SUPFAM" id="SSF54862">
    <property type="entry name" value="4Fe-4S ferredoxins"/>
    <property type="match status" value="1"/>
</dbReference>
<gene>
    <name evidence="21" type="ordered locus">Acry_1115</name>
</gene>
<proteinExistence type="inferred from homology"/>
<dbReference type="SUPFAM" id="SSF53706">
    <property type="entry name" value="Formate dehydrogenase/DMSO reductase, domains 1-3"/>
    <property type="match status" value="1"/>
</dbReference>
<dbReference type="Gene3D" id="3.30.200.210">
    <property type="match status" value="1"/>
</dbReference>
<dbReference type="KEGG" id="acr:Acry_1115"/>
<dbReference type="Pfam" id="PF00384">
    <property type="entry name" value="Molybdopterin"/>
    <property type="match status" value="1"/>
</dbReference>
<name>A5FXJ5_ACICJ</name>
<dbReference type="InterPro" id="IPR036010">
    <property type="entry name" value="2Fe-2S_ferredoxin-like_sf"/>
</dbReference>
<sequence>MTTFEVDGKTLTAKPDENLLQACLGAGLDLPYFCWHPALDSVGACRQCAVKQYDGPEDQTGRMVMACMTPVPEGARFSIADPEVVAFRASVIEWLMVNHPHDCPVCEEGGECHLQDMTVMTGHTYRRYRFTKRTHRNQDLGPFIKHEMNRCIACYRCSRFYRDYAGGRDFDVFAAHDHVYFGRHADGTLENEFSGNLIEICPTGVFTDKTFSAHYVRKWDMRGAPSVCAHCGLGCNTIANARADRLRRIVNRYNGAVNTYFLCDRGRFGYGFVNAPDRLRAPLRRSDNGNQATIDRDDAIARLAALLRAGDAVIGIGSPRASLESNYVLRQLVGEQNFYPGVSAAEARLLRLVADILGSGAVHVPSLREMETADAALVLGSDLPNAAPRAALSIRQAARGAGIARAVAAKIPAWQDTGVRNHAGDTRSPVFIATPASTRLDDIAQRALRAAPADIARLGFAVAARIDPAAPDVPGLSEDLATAAREIADALLAAPNPLVVSGVESGEESIVRAAANIAAALRARGKTPALLLNVPECNSLGLALMTAGEASVETALARQAPVVIVLENDLHRRTPAAVIEATLAASRLVVLDHSQSPTTRRADLVLPAASFAEAEGTLVSAEGRAQRFYPPIIAEDGLAESWRWLVAAARAAGLPSCESLTTTDAIAAALAASLPRFAALPGVAPPAAFRVVGSRIASQTRRYSGRTAIDAGRNVHEPKPPVPADSPFSATMEGHHGAMPPALRPVFWAPGWNSVQSLNRFQAEIDGPLKGGDPGVRLFESRPDAARPYDASIPAAFSPRPDEWLAILLPRVFNDDEQAGRAPPIRERAAPPALVLNAEDAASLGVAAGQNLACEIGDAREDLAVEIDPALPRGVAGLAGFAQRPHAIPAWLRLRPAEPPVS</sequence>
<evidence type="ECO:0000256" key="4">
    <source>
        <dbReference type="ARBA" id="ARBA00022485"/>
    </source>
</evidence>
<dbReference type="Pfam" id="PF13510">
    <property type="entry name" value="Fer2_4"/>
    <property type="match status" value="1"/>
</dbReference>
<dbReference type="PROSITE" id="PS51085">
    <property type="entry name" value="2FE2S_FER_2"/>
    <property type="match status" value="1"/>
</dbReference>
<dbReference type="InterPro" id="IPR010228">
    <property type="entry name" value="NADH_UbQ_OxRdtase_Gsu"/>
</dbReference>
<dbReference type="PANTHER" id="PTHR43105">
    <property type="entry name" value="RESPIRATORY NITRATE REDUCTASE"/>
    <property type="match status" value="1"/>
</dbReference>
<dbReference type="PROSITE" id="PS00490">
    <property type="entry name" value="MOLYBDOPTERIN_PROK_2"/>
    <property type="match status" value="1"/>
</dbReference>
<dbReference type="PROSITE" id="PS51669">
    <property type="entry name" value="4FE4S_MOW_BIS_MGD"/>
    <property type="match status" value="1"/>
</dbReference>
<organism evidence="21 22">
    <name type="scientific">Acidiphilium cryptum (strain JF-5)</name>
    <dbReference type="NCBI Taxonomy" id="349163"/>
    <lineage>
        <taxon>Bacteria</taxon>
        <taxon>Pseudomonadati</taxon>
        <taxon>Pseudomonadota</taxon>
        <taxon>Alphaproteobacteria</taxon>
        <taxon>Acetobacterales</taxon>
        <taxon>Acidocellaceae</taxon>
        <taxon>Acidiphilium</taxon>
    </lineage>
</organism>
<dbReference type="PROSITE" id="PS00641">
    <property type="entry name" value="COMPLEX1_75K_1"/>
    <property type="match status" value="1"/>
</dbReference>
<keyword evidence="21" id="KW-0560">Oxidoreductase</keyword>
<dbReference type="PROSITE" id="PS51839">
    <property type="entry name" value="4FE4S_HC3"/>
    <property type="match status" value="1"/>
</dbReference>
<keyword evidence="11" id="KW-0520">NAD</keyword>
<dbReference type="InterPro" id="IPR050123">
    <property type="entry name" value="Prok_molybdopt-oxidoreductase"/>
</dbReference>
<keyword evidence="7" id="KW-0479">Metal-binding</keyword>
<keyword evidence="10" id="KW-0411">Iron-sulfur</keyword>
<dbReference type="GO" id="GO:0016020">
    <property type="term" value="C:membrane"/>
    <property type="evidence" value="ECO:0007669"/>
    <property type="project" value="InterPro"/>
</dbReference>
<evidence type="ECO:0000256" key="3">
    <source>
        <dbReference type="ARBA" id="ARBA00019902"/>
    </source>
</evidence>
<dbReference type="AlphaFoldDB" id="A5FXJ5"/>
<dbReference type="Proteomes" id="UP000000245">
    <property type="component" value="Chromosome"/>
</dbReference>
<dbReference type="Gene3D" id="3.40.50.740">
    <property type="match status" value="1"/>
</dbReference>
<dbReference type="GO" id="GO:0003954">
    <property type="term" value="F:NADH dehydrogenase activity"/>
    <property type="evidence" value="ECO:0007669"/>
    <property type="project" value="TreeGrafter"/>
</dbReference>
<dbReference type="GO" id="GO:0046872">
    <property type="term" value="F:metal ion binding"/>
    <property type="evidence" value="ECO:0007669"/>
    <property type="project" value="UniProtKB-KW"/>
</dbReference>
<dbReference type="InterPro" id="IPR001041">
    <property type="entry name" value="2Fe-2S_ferredoxin-type"/>
</dbReference>
<accession>A5FXJ5</accession>
<keyword evidence="9" id="KW-0408">Iron</keyword>
<dbReference type="InterPro" id="IPR000283">
    <property type="entry name" value="NADH_UbQ_OxRdtase_75kDa_su_CS"/>
</dbReference>
<evidence type="ECO:0000256" key="2">
    <source>
        <dbReference type="ARBA" id="ARBA00005404"/>
    </source>
</evidence>
<evidence type="ECO:0000256" key="12">
    <source>
        <dbReference type="ARBA" id="ARBA00026021"/>
    </source>
</evidence>
<dbReference type="Pfam" id="PF04879">
    <property type="entry name" value="Molybdop_Fe4S4"/>
    <property type="match status" value="1"/>
</dbReference>
<feature type="domain" description="2Fe-2S ferredoxin-type" evidence="18">
    <location>
        <begin position="1"/>
        <end position="83"/>
    </location>
</feature>
<dbReference type="InterPro" id="IPR019574">
    <property type="entry name" value="NADH_UbQ_OxRdtase_Gsu_4Fe4S-bd"/>
</dbReference>
<evidence type="ECO:0000256" key="14">
    <source>
        <dbReference type="ARBA" id="ARBA00032783"/>
    </source>
</evidence>
<evidence type="ECO:0000259" key="18">
    <source>
        <dbReference type="PROSITE" id="PS51085"/>
    </source>
</evidence>
<dbReference type="InterPro" id="IPR006656">
    <property type="entry name" value="Mopterin_OxRdtase"/>
</dbReference>
<dbReference type="NCBIfam" id="TIGR01973">
    <property type="entry name" value="NuoG"/>
    <property type="match status" value="1"/>
</dbReference>
<evidence type="ECO:0000256" key="1">
    <source>
        <dbReference type="ARBA" id="ARBA00001966"/>
    </source>
</evidence>